<evidence type="ECO:0000256" key="1">
    <source>
        <dbReference type="ARBA" id="ARBA00005163"/>
    </source>
</evidence>
<sequence>MAARLGAGSSQARLAAAIATAGSELAGDHPTIDLGLVALRRVLGLPEGAAFAMFAAGRSVGFVAHALEQYRDGRLIRPRARYVGP</sequence>
<dbReference type="InterPro" id="IPR016143">
    <property type="entry name" value="Citrate_synth-like_sm_a-sub"/>
</dbReference>
<dbReference type="Proteomes" id="UP000703893">
    <property type="component" value="Unassembled WGS sequence"/>
</dbReference>
<comment type="pathway">
    <text evidence="1">Carbohydrate metabolism; tricarboxylic acid cycle.</text>
</comment>
<dbReference type="GO" id="GO:0036440">
    <property type="term" value="F:citrate synthase activity"/>
    <property type="evidence" value="ECO:0007669"/>
    <property type="project" value="UniProtKB-EC"/>
</dbReference>
<dbReference type="InterPro" id="IPR002020">
    <property type="entry name" value="Citrate_synthase"/>
</dbReference>
<dbReference type="Gene3D" id="1.10.230.10">
    <property type="entry name" value="Cytochrome P450-Terp, domain 2"/>
    <property type="match status" value="1"/>
</dbReference>
<accession>A0A937X4C2</accession>
<dbReference type="EMBL" id="VGJX01000089">
    <property type="protein sequence ID" value="MBM3273974.1"/>
    <property type="molecule type" value="Genomic_DNA"/>
</dbReference>
<evidence type="ECO:0000256" key="2">
    <source>
        <dbReference type="ARBA" id="ARBA00012972"/>
    </source>
</evidence>
<evidence type="ECO:0000313" key="4">
    <source>
        <dbReference type="Proteomes" id="UP000703893"/>
    </source>
</evidence>
<dbReference type="Pfam" id="PF00285">
    <property type="entry name" value="Citrate_synt"/>
    <property type="match status" value="1"/>
</dbReference>
<name>A0A937X4C2_9BACT</name>
<protein>
    <recommendedName>
        <fullName evidence="2">citrate synthase (unknown stereospecificity)</fullName>
        <ecNumber evidence="2">2.3.3.16</ecNumber>
    </recommendedName>
</protein>
<dbReference type="EC" id="2.3.3.16" evidence="2"/>
<proteinExistence type="predicted"/>
<evidence type="ECO:0000313" key="3">
    <source>
        <dbReference type="EMBL" id="MBM3273974.1"/>
    </source>
</evidence>
<dbReference type="SUPFAM" id="SSF48256">
    <property type="entry name" value="Citrate synthase"/>
    <property type="match status" value="1"/>
</dbReference>
<dbReference type="Gene3D" id="1.10.580.10">
    <property type="entry name" value="Citrate Synthase, domain 1"/>
    <property type="match status" value="1"/>
</dbReference>
<organism evidence="3 4">
    <name type="scientific">Candidatus Tanganyikabacteria bacterium</name>
    <dbReference type="NCBI Taxonomy" id="2961651"/>
    <lineage>
        <taxon>Bacteria</taxon>
        <taxon>Bacillati</taxon>
        <taxon>Candidatus Sericytochromatia</taxon>
        <taxon>Candidatus Tanganyikabacteria</taxon>
    </lineage>
</organism>
<dbReference type="InterPro" id="IPR016142">
    <property type="entry name" value="Citrate_synth-like_lrg_a-sub"/>
</dbReference>
<reference evidence="3 4" key="1">
    <citation type="submission" date="2019-03" db="EMBL/GenBank/DDBJ databases">
        <title>Lake Tanganyika Metagenome-Assembled Genomes (MAGs).</title>
        <authorList>
            <person name="Tran P."/>
        </authorList>
    </citation>
    <scope>NUCLEOTIDE SEQUENCE [LARGE SCALE GENOMIC DNA]</scope>
    <source>
        <strain evidence="3">K_DeepCast_65m_m2_236</strain>
    </source>
</reference>
<comment type="caution">
    <text evidence="3">The sequence shown here is derived from an EMBL/GenBank/DDBJ whole genome shotgun (WGS) entry which is preliminary data.</text>
</comment>
<gene>
    <name evidence="3" type="ORF">FJZ00_02385</name>
</gene>
<dbReference type="AlphaFoldDB" id="A0A937X4C2"/>
<dbReference type="InterPro" id="IPR036969">
    <property type="entry name" value="Citrate_synthase_sf"/>
</dbReference>